<organism evidence="6 7">
    <name type="scientific">Collybiopsis confluens</name>
    <dbReference type="NCBI Taxonomy" id="2823264"/>
    <lineage>
        <taxon>Eukaryota</taxon>
        <taxon>Fungi</taxon>
        <taxon>Dikarya</taxon>
        <taxon>Basidiomycota</taxon>
        <taxon>Agaricomycotina</taxon>
        <taxon>Agaricomycetes</taxon>
        <taxon>Agaricomycetidae</taxon>
        <taxon>Agaricales</taxon>
        <taxon>Marasmiineae</taxon>
        <taxon>Omphalotaceae</taxon>
        <taxon>Collybiopsis</taxon>
    </lineage>
</organism>
<keyword evidence="5" id="KW-0489">Methyltransferase</keyword>
<evidence type="ECO:0000313" key="7">
    <source>
        <dbReference type="Proteomes" id="UP000518752"/>
    </source>
</evidence>
<feature type="transmembrane region" description="Helical" evidence="5">
    <location>
        <begin position="175"/>
        <end position="197"/>
    </location>
</feature>
<evidence type="ECO:0000313" key="6">
    <source>
        <dbReference type="EMBL" id="KAF5389480.1"/>
    </source>
</evidence>
<dbReference type="Pfam" id="PF04140">
    <property type="entry name" value="ICMT"/>
    <property type="match status" value="1"/>
</dbReference>
<gene>
    <name evidence="6" type="ORF">D9757_004304</name>
</gene>
<keyword evidence="7" id="KW-1185">Reference proteome</keyword>
<comment type="caution">
    <text evidence="6">The sequence shown here is derived from an EMBL/GenBank/DDBJ whole genome shotgun (WGS) entry which is preliminary data.</text>
</comment>
<comment type="subcellular location">
    <subcellularLocation>
        <location evidence="5">Endoplasmic reticulum membrane</location>
        <topology evidence="5">Multi-pass membrane protein</topology>
    </subcellularLocation>
    <subcellularLocation>
        <location evidence="1">Membrane</location>
        <topology evidence="1">Multi-pass membrane protein</topology>
    </subcellularLocation>
</comment>
<keyword evidence="5" id="KW-0256">Endoplasmic reticulum</keyword>
<dbReference type="InterPro" id="IPR007269">
    <property type="entry name" value="ICMT_MeTrfase"/>
</dbReference>
<keyword evidence="2 5" id="KW-0812">Transmembrane</keyword>
<dbReference type="GO" id="GO:0004671">
    <property type="term" value="F:protein C-terminal S-isoprenylcysteine carboxyl O-methyltransferase activity"/>
    <property type="evidence" value="ECO:0007669"/>
    <property type="project" value="UniProtKB-EC"/>
</dbReference>
<comment type="catalytic activity">
    <reaction evidence="5">
        <text>[protein]-C-terminal S-[(2E,6E)-farnesyl]-L-cysteine + S-adenosyl-L-methionine = [protein]-C-terminal S-[(2E,6E)-farnesyl]-L-cysteine methyl ester + S-adenosyl-L-homocysteine</text>
        <dbReference type="Rhea" id="RHEA:21672"/>
        <dbReference type="Rhea" id="RHEA-COMP:12125"/>
        <dbReference type="Rhea" id="RHEA-COMP:12126"/>
        <dbReference type="ChEBI" id="CHEBI:57856"/>
        <dbReference type="ChEBI" id="CHEBI:59789"/>
        <dbReference type="ChEBI" id="CHEBI:90510"/>
        <dbReference type="ChEBI" id="CHEBI:90511"/>
        <dbReference type="EC" id="2.1.1.100"/>
    </reaction>
</comment>
<dbReference type="OrthoDB" id="422086at2759"/>
<dbReference type="GO" id="GO:0032259">
    <property type="term" value="P:methylation"/>
    <property type="evidence" value="ECO:0007669"/>
    <property type="project" value="UniProtKB-KW"/>
</dbReference>
<evidence type="ECO:0000256" key="1">
    <source>
        <dbReference type="ARBA" id="ARBA00004141"/>
    </source>
</evidence>
<evidence type="ECO:0000256" key="4">
    <source>
        <dbReference type="ARBA" id="ARBA00023136"/>
    </source>
</evidence>
<dbReference type="GO" id="GO:0005789">
    <property type="term" value="C:endoplasmic reticulum membrane"/>
    <property type="evidence" value="ECO:0007669"/>
    <property type="project" value="UniProtKB-SubCell"/>
</dbReference>
<dbReference type="EC" id="2.1.1.100" evidence="5"/>
<evidence type="ECO:0000256" key="3">
    <source>
        <dbReference type="ARBA" id="ARBA00022989"/>
    </source>
</evidence>
<feature type="transmembrane region" description="Helical" evidence="5">
    <location>
        <begin position="209"/>
        <end position="227"/>
    </location>
</feature>
<protein>
    <recommendedName>
        <fullName evidence="5">Protein-S-isoprenylcysteine O-methyltransferase</fullName>
        <ecNumber evidence="5">2.1.1.100</ecNumber>
    </recommendedName>
</protein>
<feature type="transmembrane region" description="Helical" evidence="5">
    <location>
        <begin position="6"/>
        <end position="27"/>
    </location>
</feature>
<reference evidence="6 7" key="1">
    <citation type="journal article" date="2020" name="ISME J.">
        <title>Uncovering the hidden diversity of litter-decomposition mechanisms in mushroom-forming fungi.</title>
        <authorList>
            <person name="Floudas D."/>
            <person name="Bentzer J."/>
            <person name="Ahren D."/>
            <person name="Johansson T."/>
            <person name="Persson P."/>
            <person name="Tunlid A."/>
        </authorList>
    </citation>
    <scope>NUCLEOTIDE SEQUENCE [LARGE SCALE GENOMIC DNA]</scope>
    <source>
        <strain evidence="6 7">CBS 406.79</strain>
    </source>
</reference>
<evidence type="ECO:0000256" key="2">
    <source>
        <dbReference type="ARBA" id="ARBA00022692"/>
    </source>
</evidence>
<evidence type="ECO:0000256" key="5">
    <source>
        <dbReference type="RuleBase" id="RU362022"/>
    </source>
</evidence>
<keyword evidence="4 5" id="KW-0472">Membrane</keyword>
<accession>A0A8H5MCJ9</accession>
<dbReference type="AlphaFoldDB" id="A0A8H5MCJ9"/>
<proteinExistence type="inferred from homology"/>
<keyword evidence="5" id="KW-0808">Transferase</keyword>
<dbReference type="PANTHER" id="PTHR12714">
    <property type="entry name" value="PROTEIN-S ISOPRENYLCYSTEINE O-METHYLTRANSFERASE"/>
    <property type="match status" value="1"/>
</dbReference>
<keyword evidence="3 5" id="KW-1133">Transmembrane helix</keyword>
<dbReference type="Proteomes" id="UP000518752">
    <property type="component" value="Unassembled WGS sequence"/>
</dbReference>
<name>A0A8H5MCJ9_9AGAR</name>
<dbReference type="Gene3D" id="1.20.120.1630">
    <property type="match status" value="1"/>
</dbReference>
<comment type="similarity">
    <text evidence="5">Belongs to the class VI-like SAM-binding methyltransferase superfamily. Isoprenylcysteine carboxyl methyltransferase family.</text>
</comment>
<dbReference type="PANTHER" id="PTHR12714:SF9">
    <property type="entry name" value="PROTEIN-S-ISOPRENYLCYSTEINE O-METHYLTRANSFERASE"/>
    <property type="match status" value="1"/>
</dbReference>
<dbReference type="EMBL" id="JAACJN010000022">
    <property type="protein sequence ID" value="KAF5389480.1"/>
    <property type="molecule type" value="Genomic_DNA"/>
</dbReference>
<sequence length="261" mass="28881">MNGPTILLYLVKIIGILLATIGLQISVTPPHPPPGKSDEAPSTSWEVVVKQRAGPVVIKLICWLAAIIEVTLISAQALGHETLAKCVLKMLGVYPHNDFGSGNQSSFELPLLYWSSAVLYPSPVFVLGASLAIVGGCIRYRCYRELGRLFTFEMSIMKEHRLIVSGPYAFVRHPAYTGLLCTLTGIVLIYSASGSWFVEYCALSSPLGLAIATCYLAITVTYMIGLLKRIPREDEALEDRFGPEWRSWAKRVPYRLLWGIY</sequence>
<feature type="transmembrane region" description="Helical" evidence="5">
    <location>
        <begin position="111"/>
        <end position="138"/>
    </location>
</feature>
<keyword evidence="5" id="KW-0949">S-adenosyl-L-methionine</keyword>